<feature type="chain" id="PRO_5006148499" evidence="1">
    <location>
        <begin position="38"/>
        <end position="99"/>
    </location>
</feature>
<proteinExistence type="predicted"/>
<evidence type="ECO:0000313" key="3">
    <source>
        <dbReference type="EMBL" id="SCC79536.1"/>
    </source>
</evidence>
<name>A0A0P8BMC1_9HYPH</name>
<evidence type="ECO:0000313" key="2">
    <source>
        <dbReference type="EMBL" id="KPQ10760.1"/>
    </source>
</evidence>
<organism evidence="2 4">
    <name type="scientific">Saliniramus fredricksonii</name>
    <dbReference type="NCBI Taxonomy" id="1653334"/>
    <lineage>
        <taxon>Bacteria</taxon>
        <taxon>Pseudomonadati</taxon>
        <taxon>Pseudomonadota</taxon>
        <taxon>Alphaproteobacteria</taxon>
        <taxon>Hyphomicrobiales</taxon>
        <taxon>Salinarimonadaceae</taxon>
        <taxon>Saliniramus</taxon>
    </lineage>
</organism>
<dbReference type="EMBL" id="LJSX01000013">
    <property type="protein sequence ID" value="KPQ10760.1"/>
    <property type="molecule type" value="Genomic_DNA"/>
</dbReference>
<sequence length="99" mass="10242">MSLAPISRSLTGAALCAAALLSLAVVPLAVVATPATAETSRITVLTGAQANQSELAGTRSDQTIRIVIADPVRPGIRRPPVAEPVLYVIEDDEAVRAVR</sequence>
<dbReference type="RefSeq" id="WP_131817708.1">
    <property type="nucleotide sequence ID" value="NZ_FMBM01000001.1"/>
</dbReference>
<dbReference type="Proteomes" id="UP000050497">
    <property type="component" value="Unassembled WGS sequence"/>
</dbReference>
<protein>
    <submittedName>
        <fullName evidence="2">Uncharacterized protein</fullName>
    </submittedName>
</protein>
<reference evidence="2 4" key="1">
    <citation type="submission" date="2015-09" db="EMBL/GenBank/DDBJ databases">
        <title>Identification and resolution of microdiversity through metagenomic sequencing of parallel consortia.</title>
        <authorList>
            <person name="Nelson W.C."/>
            <person name="Romine M.F."/>
            <person name="Lindemann S.R."/>
        </authorList>
    </citation>
    <scope>NUCLEOTIDE SEQUENCE [LARGE SCALE GENOMIC DNA]</scope>
    <source>
        <strain evidence="2">HL-109</strain>
    </source>
</reference>
<gene>
    <name evidence="3" type="ORF">GA0071312_0957</name>
    <name evidence="2" type="ORF">HLUCCO17_09910</name>
</gene>
<reference evidence="3 5" key="2">
    <citation type="submission" date="2016-08" db="EMBL/GenBank/DDBJ databases">
        <authorList>
            <person name="Varghese N."/>
            <person name="Submissions Spin"/>
        </authorList>
    </citation>
    <scope>NUCLEOTIDE SEQUENCE [LARGE SCALE GENOMIC DNA]</scope>
    <source>
        <strain evidence="3 5">HL-109</strain>
    </source>
</reference>
<dbReference type="Proteomes" id="UP000182800">
    <property type="component" value="Unassembled WGS sequence"/>
</dbReference>
<comment type="caution">
    <text evidence="2">The sequence shown here is derived from an EMBL/GenBank/DDBJ whole genome shotgun (WGS) entry which is preliminary data.</text>
</comment>
<accession>A0A0P8BMC1</accession>
<dbReference type="AlphaFoldDB" id="A0A0P8BMC1"/>
<feature type="signal peptide" evidence="1">
    <location>
        <begin position="1"/>
        <end position="37"/>
    </location>
</feature>
<evidence type="ECO:0000256" key="1">
    <source>
        <dbReference type="SAM" id="SignalP"/>
    </source>
</evidence>
<evidence type="ECO:0000313" key="5">
    <source>
        <dbReference type="Proteomes" id="UP000182800"/>
    </source>
</evidence>
<dbReference type="EMBL" id="FMBM01000001">
    <property type="protein sequence ID" value="SCC79536.1"/>
    <property type="molecule type" value="Genomic_DNA"/>
</dbReference>
<keyword evidence="5" id="KW-1185">Reference proteome</keyword>
<keyword evidence="1" id="KW-0732">Signal</keyword>
<evidence type="ECO:0000313" key="4">
    <source>
        <dbReference type="Proteomes" id="UP000050497"/>
    </source>
</evidence>